<feature type="non-terminal residue" evidence="1">
    <location>
        <position position="1"/>
    </location>
</feature>
<name>A0A974H789_XENLA</name>
<proteinExistence type="predicted"/>
<gene>
    <name evidence="1" type="ORF">XELAEV_18038337mg</name>
</gene>
<protein>
    <submittedName>
        <fullName evidence="1">Uncharacterized protein</fullName>
    </submittedName>
</protein>
<evidence type="ECO:0000313" key="1">
    <source>
        <dbReference type="EMBL" id="OCT67055.1"/>
    </source>
</evidence>
<dbReference type="EMBL" id="CM004480">
    <property type="protein sequence ID" value="OCT67055.1"/>
    <property type="molecule type" value="Genomic_DNA"/>
</dbReference>
<evidence type="ECO:0000313" key="2">
    <source>
        <dbReference type="Proteomes" id="UP000694892"/>
    </source>
</evidence>
<dbReference type="Proteomes" id="UP000694892">
    <property type="component" value="Chromosome 8L"/>
</dbReference>
<sequence length="105" mass="11374">VLPQTLDQSGPINIVRPEWVIINNCGGYPANSVGLAHRDPRIFGWAPGVSVRYSLPMGGPEHEVQFGSSVGRTLLPWIFIEITDVAVSSFLLLSCRVLKSAVAKC</sequence>
<organism evidence="1 2">
    <name type="scientific">Xenopus laevis</name>
    <name type="common">African clawed frog</name>
    <dbReference type="NCBI Taxonomy" id="8355"/>
    <lineage>
        <taxon>Eukaryota</taxon>
        <taxon>Metazoa</taxon>
        <taxon>Chordata</taxon>
        <taxon>Craniata</taxon>
        <taxon>Vertebrata</taxon>
        <taxon>Euteleostomi</taxon>
        <taxon>Amphibia</taxon>
        <taxon>Batrachia</taxon>
        <taxon>Anura</taxon>
        <taxon>Pipoidea</taxon>
        <taxon>Pipidae</taxon>
        <taxon>Xenopodinae</taxon>
        <taxon>Xenopus</taxon>
        <taxon>Xenopus</taxon>
    </lineage>
</organism>
<accession>A0A974H789</accession>
<dbReference type="AlphaFoldDB" id="A0A974H789"/>
<reference evidence="2" key="1">
    <citation type="journal article" date="2016" name="Nature">
        <title>Genome evolution in the allotetraploid frog Xenopus laevis.</title>
        <authorList>
            <person name="Session A.M."/>
            <person name="Uno Y."/>
            <person name="Kwon T."/>
            <person name="Chapman J.A."/>
            <person name="Toyoda A."/>
            <person name="Takahashi S."/>
            <person name="Fukui A."/>
            <person name="Hikosaka A."/>
            <person name="Suzuki A."/>
            <person name="Kondo M."/>
            <person name="van Heeringen S.J."/>
            <person name="Quigley I."/>
            <person name="Heinz S."/>
            <person name="Ogino H."/>
            <person name="Ochi H."/>
            <person name="Hellsten U."/>
            <person name="Lyons J.B."/>
            <person name="Simakov O."/>
            <person name="Putnam N."/>
            <person name="Stites J."/>
            <person name="Kuroki Y."/>
            <person name="Tanaka T."/>
            <person name="Michiue T."/>
            <person name="Watanabe M."/>
            <person name="Bogdanovic O."/>
            <person name="Lister R."/>
            <person name="Georgiou G."/>
            <person name="Paranjpe S.S."/>
            <person name="van Kruijsbergen I."/>
            <person name="Shu S."/>
            <person name="Carlson J."/>
            <person name="Kinoshita T."/>
            <person name="Ohta Y."/>
            <person name="Mawaribuchi S."/>
            <person name="Jenkins J."/>
            <person name="Grimwood J."/>
            <person name="Schmutz J."/>
            <person name="Mitros T."/>
            <person name="Mozaffari S.V."/>
            <person name="Suzuki Y."/>
            <person name="Haramoto Y."/>
            <person name="Yamamoto T.S."/>
            <person name="Takagi C."/>
            <person name="Heald R."/>
            <person name="Miller K."/>
            <person name="Haudenschild C."/>
            <person name="Kitzman J."/>
            <person name="Nakayama T."/>
            <person name="Izutsu Y."/>
            <person name="Robert J."/>
            <person name="Fortriede J."/>
            <person name="Burns K."/>
            <person name="Lotay V."/>
            <person name="Karimi K."/>
            <person name="Yasuoka Y."/>
            <person name="Dichmann D.S."/>
            <person name="Flajnik M.F."/>
            <person name="Houston D.W."/>
            <person name="Shendure J."/>
            <person name="DuPasquier L."/>
            <person name="Vize P.D."/>
            <person name="Zorn A.M."/>
            <person name="Ito M."/>
            <person name="Marcotte E.M."/>
            <person name="Wallingford J.B."/>
            <person name="Ito Y."/>
            <person name="Asashima M."/>
            <person name="Ueno N."/>
            <person name="Matsuda Y."/>
            <person name="Veenstra G.J."/>
            <person name="Fujiyama A."/>
            <person name="Harland R.M."/>
            <person name="Taira M."/>
            <person name="Rokhsar D.S."/>
        </authorList>
    </citation>
    <scope>NUCLEOTIDE SEQUENCE [LARGE SCALE GENOMIC DNA]</scope>
    <source>
        <strain evidence="2">J</strain>
    </source>
</reference>